<gene>
    <name evidence="7" type="ORF">CEUSTIGMA_g6472.t1</name>
</gene>
<evidence type="ECO:0000256" key="2">
    <source>
        <dbReference type="ARBA" id="ARBA00022692"/>
    </source>
</evidence>
<evidence type="ECO:0000259" key="6">
    <source>
        <dbReference type="Pfam" id="PF02656"/>
    </source>
</evidence>
<feature type="transmembrane region" description="Helical" evidence="5">
    <location>
        <begin position="21"/>
        <end position="42"/>
    </location>
</feature>
<dbReference type="Proteomes" id="UP000232323">
    <property type="component" value="Unassembled WGS sequence"/>
</dbReference>
<keyword evidence="8" id="KW-1185">Reference proteome</keyword>
<dbReference type="InterPro" id="IPR051572">
    <property type="entry name" value="VTC_Complex_Subunit"/>
</dbReference>
<proteinExistence type="predicted"/>
<dbReference type="EMBL" id="BEGY01000038">
    <property type="protein sequence ID" value="GAX79032.1"/>
    <property type="molecule type" value="Genomic_DNA"/>
</dbReference>
<comment type="caution">
    <text evidence="7">The sequence shown here is derived from an EMBL/GenBank/DDBJ whole genome shotgun (WGS) entry which is preliminary data.</text>
</comment>
<dbReference type="PANTHER" id="PTHR46140">
    <property type="entry name" value="VACUOLAR TRANSPORTER CHAPERONE 1-RELATED"/>
    <property type="match status" value="1"/>
</dbReference>
<keyword evidence="2 5" id="KW-0812">Transmembrane</keyword>
<evidence type="ECO:0000256" key="4">
    <source>
        <dbReference type="ARBA" id="ARBA00023136"/>
    </source>
</evidence>
<evidence type="ECO:0000256" key="3">
    <source>
        <dbReference type="ARBA" id="ARBA00022989"/>
    </source>
</evidence>
<reference evidence="7 8" key="1">
    <citation type="submission" date="2017-08" db="EMBL/GenBank/DDBJ databases">
        <title>Acidophilic green algal genome provides insights into adaptation to an acidic environment.</title>
        <authorList>
            <person name="Hirooka S."/>
            <person name="Hirose Y."/>
            <person name="Kanesaki Y."/>
            <person name="Higuchi S."/>
            <person name="Fujiwara T."/>
            <person name="Onuma R."/>
            <person name="Era A."/>
            <person name="Ohbayashi R."/>
            <person name="Uzuka A."/>
            <person name="Nozaki H."/>
            <person name="Yoshikawa H."/>
            <person name="Miyagishima S.Y."/>
        </authorList>
    </citation>
    <scope>NUCLEOTIDE SEQUENCE [LARGE SCALE GENOMIC DNA]</scope>
    <source>
        <strain evidence="7 8">NIES-2499</strain>
    </source>
</reference>
<feature type="transmembrane region" description="Helical" evidence="5">
    <location>
        <begin position="62"/>
        <end position="82"/>
    </location>
</feature>
<evidence type="ECO:0000313" key="7">
    <source>
        <dbReference type="EMBL" id="GAX79032.1"/>
    </source>
</evidence>
<dbReference type="Pfam" id="PF02656">
    <property type="entry name" value="DUF202"/>
    <property type="match status" value="1"/>
</dbReference>
<protein>
    <recommendedName>
        <fullName evidence="6">DUF202 domain-containing protein</fullName>
    </recommendedName>
</protein>
<organism evidence="7 8">
    <name type="scientific">Chlamydomonas eustigma</name>
    <dbReference type="NCBI Taxonomy" id="1157962"/>
    <lineage>
        <taxon>Eukaryota</taxon>
        <taxon>Viridiplantae</taxon>
        <taxon>Chlorophyta</taxon>
        <taxon>core chlorophytes</taxon>
        <taxon>Chlorophyceae</taxon>
        <taxon>CS clade</taxon>
        <taxon>Chlamydomonadales</taxon>
        <taxon>Chlamydomonadaceae</taxon>
        <taxon>Chlamydomonas</taxon>
    </lineage>
</organism>
<dbReference type="AlphaFoldDB" id="A0A250X819"/>
<feature type="transmembrane region" description="Helical" evidence="5">
    <location>
        <begin position="102"/>
        <end position="123"/>
    </location>
</feature>
<name>A0A250X819_9CHLO</name>
<dbReference type="PANTHER" id="PTHR46140:SF1">
    <property type="entry name" value="VACUOLAR TRANSPORTER CHAPERONE COMPLEX SUBUNIT 4-RELATED"/>
    <property type="match status" value="1"/>
</dbReference>
<evidence type="ECO:0000313" key="8">
    <source>
        <dbReference type="Proteomes" id="UP000232323"/>
    </source>
</evidence>
<evidence type="ECO:0000256" key="5">
    <source>
        <dbReference type="SAM" id="Phobius"/>
    </source>
</evidence>
<sequence length="134" mass="14733">MADNAFRRTDAKAFFANERTFLHWMSTSVTIGSIAAAMSGVAGHAHRHWGDEFTERAVLTRVIALVMLGTSILMAMWSGYMFQKRAMYLDAKLDGPYDSRGLPILLSCLMILSMAIVFGGAFLRLTETTPAPAP</sequence>
<feature type="domain" description="DUF202" evidence="6">
    <location>
        <begin position="14"/>
        <end position="86"/>
    </location>
</feature>
<dbReference type="OrthoDB" id="2243669at2759"/>
<evidence type="ECO:0000256" key="1">
    <source>
        <dbReference type="ARBA" id="ARBA00004127"/>
    </source>
</evidence>
<dbReference type="InterPro" id="IPR003807">
    <property type="entry name" value="DUF202"/>
</dbReference>
<dbReference type="GO" id="GO:0012505">
    <property type="term" value="C:endomembrane system"/>
    <property type="evidence" value="ECO:0007669"/>
    <property type="project" value="UniProtKB-SubCell"/>
</dbReference>
<keyword evidence="3 5" id="KW-1133">Transmembrane helix</keyword>
<keyword evidence="4 5" id="KW-0472">Membrane</keyword>
<accession>A0A250X819</accession>
<comment type="subcellular location">
    <subcellularLocation>
        <location evidence="1">Endomembrane system</location>
        <topology evidence="1">Multi-pass membrane protein</topology>
    </subcellularLocation>
</comment>